<dbReference type="EMBL" id="VFLP01000025">
    <property type="protein sequence ID" value="TRX93940.1"/>
    <property type="molecule type" value="Genomic_DNA"/>
</dbReference>
<keyword evidence="2" id="KW-1185">Reference proteome</keyword>
<accession>A0A553I169</accession>
<name>A0A553I169_9PEZI</name>
<dbReference type="InterPro" id="IPR036770">
    <property type="entry name" value="Ankyrin_rpt-contain_sf"/>
</dbReference>
<protein>
    <submittedName>
        <fullName evidence="1">Uncharacterized protein</fullName>
    </submittedName>
</protein>
<dbReference type="Gene3D" id="1.25.40.20">
    <property type="entry name" value="Ankyrin repeat-containing domain"/>
    <property type="match status" value="1"/>
</dbReference>
<dbReference type="Proteomes" id="UP000319160">
    <property type="component" value="Unassembled WGS sequence"/>
</dbReference>
<proteinExistence type="predicted"/>
<evidence type="ECO:0000313" key="1">
    <source>
        <dbReference type="EMBL" id="TRX93940.1"/>
    </source>
</evidence>
<evidence type="ECO:0000313" key="2">
    <source>
        <dbReference type="Proteomes" id="UP000319160"/>
    </source>
</evidence>
<gene>
    <name evidence="1" type="ORF">FHL15_005018</name>
</gene>
<reference evidence="2" key="1">
    <citation type="submission" date="2019-06" db="EMBL/GenBank/DDBJ databases">
        <title>Draft genome sequence of the griseofulvin-producing fungus Xylaria cubensis strain G536.</title>
        <authorList>
            <person name="Mead M.E."/>
            <person name="Raja H.A."/>
            <person name="Steenwyk J.L."/>
            <person name="Knowles S.L."/>
            <person name="Oberlies N.H."/>
            <person name="Rokas A."/>
        </authorList>
    </citation>
    <scope>NUCLEOTIDE SEQUENCE [LARGE SCALE GENOMIC DNA]</scope>
    <source>
        <strain evidence="2">G536</strain>
    </source>
</reference>
<organism evidence="1 2">
    <name type="scientific">Xylaria flabelliformis</name>
    <dbReference type="NCBI Taxonomy" id="2512241"/>
    <lineage>
        <taxon>Eukaryota</taxon>
        <taxon>Fungi</taxon>
        <taxon>Dikarya</taxon>
        <taxon>Ascomycota</taxon>
        <taxon>Pezizomycotina</taxon>
        <taxon>Sordariomycetes</taxon>
        <taxon>Xylariomycetidae</taxon>
        <taxon>Xylariales</taxon>
        <taxon>Xylariaceae</taxon>
        <taxon>Xylaria</taxon>
    </lineage>
</organism>
<dbReference type="AlphaFoldDB" id="A0A553I169"/>
<dbReference type="SUPFAM" id="SSF48403">
    <property type="entry name" value="Ankyrin repeat"/>
    <property type="match status" value="1"/>
</dbReference>
<dbReference type="OrthoDB" id="539213at2759"/>
<comment type="caution">
    <text evidence="1">The sequence shown here is derived from an EMBL/GenBank/DDBJ whole genome shotgun (WGS) entry which is preliminary data.</text>
</comment>
<sequence length="214" mass="23615">MPPFAVSCAVLRSNLKLLSLTLEVNIDHNASTFGTYGTLLRLALRLNSIQTSIMLLKAGVDVTHGDSARATLLGDQDLGKEILRRNPLEATEDDLESSEVTLLGAALLTGNSSLVQEAWKRNPTCYNPAALCAATFRVSVSEMDPRIILKLLGYRNPKSTYPRSRLLETTATGIAACYEQIEILQQLFDHVPMSKDAYLPAKQEFLIDQNRFFA</sequence>